<evidence type="ECO:0000259" key="1">
    <source>
        <dbReference type="PROSITE" id="PS50072"/>
    </source>
</evidence>
<evidence type="ECO:0000313" key="3">
    <source>
        <dbReference type="Proteomes" id="UP000007879"/>
    </source>
</evidence>
<organism evidence="2">
    <name type="scientific">Amphimedon queenslandica</name>
    <name type="common">Sponge</name>
    <dbReference type="NCBI Taxonomy" id="400682"/>
    <lineage>
        <taxon>Eukaryota</taxon>
        <taxon>Metazoa</taxon>
        <taxon>Porifera</taxon>
        <taxon>Demospongiae</taxon>
        <taxon>Heteroscleromorpha</taxon>
        <taxon>Haplosclerida</taxon>
        <taxon>Niphatidae</taxon>
        <taxon>Amphimedon</taxon>
    </lineage>
</organism>
<dbReference type="InterPro" id="IPR029000">
    <property type="entry name" value="Cyclophilin-like_dom_sf"/>
</dbReference>
<proteinExistence type="predicted"/>
<dbReference type="Proteomes" id="UP000007879">
    <property type="component" value="Unassembled WGS sequence"/>
</dbReference>
<dbReference type="PRINTS" id="PR00153">
    <property type="entry name" value="CSAPPISMRASE"/>
</dbReference>
<evidence type="ECO:0000313" key="2">
    <source>
        <dbReference type="EnsemblMetazoa" id="Aqu2.1.21024_001"/>
    </source>
</evidence>
<dbReference type="EnsemblMetazoa" id="XM_011408075.2">
    <property type="protein sequence ID" value="XP_011406377.2"/>
    <property type="gene ID" value="LOC100640933"/>
</dbReference>
<dbReference type="EnsemblMetazoa" id="Aqu2.1.21024_001">
    <property type="protein sequence ID" value="Aqu2.1.21024_001"/>
    <property type="gene ID" value="Aqu2.1.21024"/>
</dbReference>
<reference evidence="2" key="2">
    <citation type="submission" date="2017-05" db="UniProtKB">
        <authorList>
            <consortium name="EnsemblMetazoa"/>
        </authorList>
    </citation>
    <scope>IDENTIFICATION</scope>
</reference>
<keyword evidence="3" id="KW-1185">Reference proteome</keyword>
<dbReference type="Pfam" id="PF00160">
    <property type="entry name" value="Pro_isomerase"/>
    <property type="match status" value="1"/>
</dbReference>
<dbReference type="SUPFAM" id="SSF50891">
    <property type="entry name" value="Cyclophilin-like"/>
    <property type="match status" value="1"/>
</dbReference>
<dbReference type="Gene3D" id="2.40.100.10">
    <property type="entry name" value="Cyclophilin-like"/>
    <property type="match status" value="1"/>
</dbReference>
<dbReference type="InParanoid" id="A0A1X7U021"/>
<reference evidence="3" key="1">
    <citation type="journal article" date="2010" name="Nature">
        <title>The Amphimedon queenslandica genome and the evolution of animal complexity.</title>
        <authorList>
            <person name="Srivastava M."/>
            <person name="Simakov O."/>
            <person name="Chapman J."/>
            <person name="Fahey B."/>
            <person name="Gauthier M.E."/>
            <person name="Mitros T."/>
            <person name="Richards G.S."/>
            <person name="Conaco C."/>
            <person name="Dacre M."/>
            <person name="Hellsten U."/>
            <person name="Larroux C."/>
            <person name="Putnam N.H."/>
            <person name="Stanke M."/>
            <person name="Adamska M."/>
            <person name="Darling A."/>
            <person name="Degnan S.M."/>
            <person name="Oakley T.H."/>
            <person name="Plachetzki D.C."/>
            <person name="Zhai Y."/>
            <person name="Adamski M."/>
            <person name="Calcino A."/>
            <person name="Cummins S.F."/>
            <person name="Goodstein D.M."/>
            <person name="Harris C."/>
            <person name="Jackson D.J."/>
            <person name="Leys S.P."/>
            <person name="Shu S."/>
            <person name="Woodcroft B.J."/>
            <person name="Vervoort M."/>
            <person name="Kosik K.S."/>
            <person name="Manning G."/>
            <person name="Degnan B.M."/>
            <person name="Rokhsar D.S."/>
        </authorList>
    </citation>
    <scope>NUCLEOTIDE SEQUENCE [LARGE SCALE GENOMIC DNA]</scope>
</reference>
<dbReference type="InterPro" id="IPR002130">
    <property type="entry name" value="Cyclophilin-type_PPIase_dom"/>
</dbReference>
<gene>
    <name evidence="2" type="primary">100640933</name>
</gene>
<dbReference type="AlphaFoldDB" id="A0A1X7U021"/>
<dbReference type="KEGG" id="aqu:100640933"/>
<dbReference type="FunFam" id="2.40.100.10:FF:000048">
    <property type="entry name" value="Peptidyl-prolyl cis-trans isomerase"/>
    <property type="match status" value="1"/>
</dbReference>
<dbReference type="STRING" id="400682.A0A1X7U021"/>
<accession>A0A1X7U021</accession>
<sequence>MVEFVCHIQIVGNLRSIDYHKAEYVADLLVSGYPKRFSKGASQGFMEFQWREYKDKLSKLSDGSNVEEKLVLNTMGEAAIFSNGELRWNTATFSNWAEIEYLPAIQEAMQSIDFPDKAFQAYSQYISNEKYSYVFMEFSHAGKPLGQISFELFRELCPKTTQNFVCLCTGEKGAIEEEDSAIINLTYSMSLIHRVVPNGWIQGGDICGGNGDGGYSIYGRNFADECFAVKHNSKGILGMVNHGRNTNNSQFYITLAPAEWMNNRYMAFGRVIEGIDTLEAISNIKTFNDRPQDQCIVTHCGILTVQ</sequence>
<dbReference type="PANTHER" id="PTHR11071">
    <property type="entry name" value="PEPTIDYL-PROLYL CIS-TRANS ISOMERASE"/>
    <property type="match status" value="1"/>
</dbReference>
<dbReference type="PROSITE" id="PS50072">
    <property type="entry name" value="CSA_PPIASE_2"/>
    <property type="match status" value="1"/>
</dbReference>
<feature type="domain" description="PPIase cyclophilin-type" evidence="1">
    <location>
        <begin position="135"/>
        <end position="302"/>
    </location>
</feature>
<dbReference type="PANTHER" id="PTHR11071:SF561">
    <property type="entry name" value="PEPTIDYL-PROLYL CIS-TRANS ISOMERASE D-RELATED"/>
    <property type="match status" value="1"/>
</dbReference>
<protein>
    <recommendedName>
        <fullName evidence="1">PPIase cyclophilin-type domain-containing protein</fullName>
    </recommendedName>
</protein>
<name>A0A1X7U021_AMPQE</name>
<dbReference type="GO" id="GO:0005737">
    <property type="term" value="C:cytoplasm"/>
    <property type="evidence" value="ECO:0007669"/>
    <property type="project" value="TreeGrafter"/>
</dbReference>
<dbReference type="GO" id="GO:0003755">
    <property type="term" value="F:peptidyl-prolyl cis-trans isomerase activity"/>
    <property type="evidence" value="ECO:0007669"/>
    <property type="project" value="InterPro"/>
</dbReference>
<dbReference type="OrthoDB" id="408413at2759"/>
<dbReference type="eggNOG" id="KOG0546">
    <property type="taxonomic scope" value="Eukaryota"/>
</dbReference>